<evidence type="ECO:0000313" key="4">
    <source>
        <dbReference type="EMBL" id="GEL23815.1"/>
    </source>
</evidence>
<keyword evidence="2" id="KW-0812">Transmembrane</keyword>
<evidence type="ECO:0000313" key="5">
    <source>
        <dbReference type="Proteomes" id="UP000321685"/>
    </source>
</evidence>
<accession>A0A511DGA0</accession>
<name>A0A511DGA0_9PSEU</name>
<feature type="transmembrane region" description="Helical" evidence="2">
    <location>
        <begin position="55"/>
        <end position="74"/>
    </location>
</feature>
<evidence type="ECO:0000259" key="3">
    <source>
        <dbReference type="Pfam" id="PF14340"/>
    </source>
</evidence>
<dbReference type="RefSeq" id="WP_147107616.1">
    <property type="nucleotide sequence ID" value="NZ_BJVJ01000024.1"/>
</dbReference>
<evidence type="ECO:0000256" key="1">
    <source>
        <dbReference type="SAM" id="MobiDB-lite"/>
    </source>
</evidence>
<feature type="transmembrane region" description="Helical" evidence="2">
    <location>
        <begin position="95"/>
        <end position="114"/>
    </location>
</feature>
<reference evidence="4 5" key="1">
    <citation type="submission" date="2019-07" db="EMBL/GenBank/DDBJ databases">
        <title>Whole genome shotgun sequence of Pseudonocardia sulfidoxydans NBRC 16205.</title>
        <authorList>
            <person name="Hosoyama A."/>
            <person name="Uohara A."/>
            <person name="Ohji S."/>
            <person name="Ichikawa N."/>
        </authorList>
    </citation>
    <scope>NUCLEOTIDE SEQUENCE [LARGE SCALE GENOMIC DNA]</scope>
    <source>
        <strain evidence="4 5">NBRC 16205</strain>
    </source>
</reference>
<feature type="transmembrane region" description="Helical" evidence="2">
    <location>
        <begin position="120"/>
        <end position="150"/>
    </location>
</feature>
<protein>
    <submittedName>
        <fullName evidence="4">Membrane protein</fullName>
    </submittedName>
</protein>
<dbReference type="InterPro" id="IPR025508">
    <property type="entry name" value="DUF4395"/>
</dbReference>
<feature type="region of interest" description="Disordered" evidence="1">
    <location>
        <begin position="1"/>
        <end position="22"/>
    </location>
</feature>
<dbReference type="OrthoDB" id="345402at2"/>
<dbReference type="Pfam" id="PF14340">
    <property type="entry name" value="DUF4395"/>
    <property type="match status" value="1"/>
</dbReference>
<organism evidence="4 5">
    <name type="scientific">Pseudonocardia sulfidoxydans NBRC 16205</name>
    <dbReference type="NCBI Taxonomy" id="1223511"/>
    <lineage>
        <taxon>Bacteria</taxon>
        <taxon>Bacillati</taxon>
        <taxon>Actinomycetota</taxon>
        <taxon>Actinomycetes</taxon>
        <taxon>Pseudonocardiales</taxon>
        <taxon>Pseudonocardiaceae</taxon>
        <taxon>Pseudonocardia</taxon>
    </lineage>
</organism>
<proteinExistence type="predicted"/>
<dbReference type="Proteomes" id="UP000321685">
    <property type="component" value="Unassembled WGS sequence"/>
</dbReference>
<keyword evidence="2" id="KW-0472">Membrane</keyword>
<keyword evidence="2" id="KW-1133">Transmembrane helix</keyword>
<sequence length="170" mass="17546">MSTPDGSAAPPAEPGPAPGEPTLDPRGVRFAAALTTVVLVVVLLTGSGWTAGAQAVVFALGAFAGMRYAPYSLLYRALLARRLGPPTEREDAAPVRFSQLVGFLFATVAAIGYLTGATTLGIVATAFALAAAFLNAAFGFCLGCEMYTLISRTRARLRTRNPHTAEGATA</sequence>
<evidence type="ECO:0000256" key="2">
    <source>
        <dbReference type="SAM" id="Phobius"/>
    </source>
</evidence>
<feature type="transmembrane region" description="Helical" evidence="2">
    <location>
        <begin position="30"/>
        <end position="49"/>
    </location>
</feature>
<comment type="caution">
    <text evidence="4">The sequence shown here is derived from an EMBL/GenBank/DDBJ whole genome shotgun (WGS) entry which is preliminary data.</text>
</comment>
<gene>
    <name evidence="4" type="ORF">PSU4_27690</name>
</gene>
<feature type="domain" description="DUF4395" evidence="3">
    <location>
        <begin position="24"/>
        <end position="152"/>
    </location>
</feature>
<dbReference type="EMBL" id="BJVJ01000024">
    <property type="protein sequence ID" value="GEL23815.1"/>
    <property type="molecule type" value="Genomic_DNA"/>
</dbReference>
<dbReference type="AlphaFoldDB" id="A0A511DGA0"/>
<keyword evidence="5" id="KW-1185">Reference proteome</keyword>